<dbReference type="AlphaFoldDB" id="A0A4Z2FUY5"/>
<keyword evidence="4" id="KW-1185">Reference proteome</keyword>
<evidence type="ECO:0000313" key="4">
    <source>
        <dbReference type="Proteomes" id="UP000314294"/>
    </source>
</evidence>
<sequence length="89" mass="8856">MPVQRRKASGDILKSGELHLKALTPSPRALASPLGTRANGATAALPSNRRQRWHTGSGGAAAAAAAWAALALAALAQSHSAGPGAEPVS</sequence>
<keyword evidence="2" id="KW-1133">Transmembrane helix</keyword>
<evidence type="ECO:0000256" key="1">
    <source>
        <dbReference type="SAM" id="MobiDB-lite"/>
    </source>
</evidence>
<accession>A0A4Z2FUY5</accession>
<dbReference type="Proteomes" id="UP000314294">
    <property type="component" value="Unassembled WGS sequence"/>
</dbReference>
<evidence type="ECO:0000313" key="3">
    <source>
        <dbReference type="EMBL" id="TNN45016.1"/>
    </source>
</evidence>
<gene>
    <name evidence="3" type="ORF">EYF80_044788</name>
</gene>
<feature type="transmembrane region" description="Helical" evidence="2">
    <location>
        <begin position="58"/>
        <end position="76"/>
    </location>
</feature>
<keyword evidence="2" id="KW-0812">Transmembrane</keyword>
<dbReference type="EMBL" id="SRLO01000872">
    <property type="protein sequence ID" value="TNN45016.1"/>
    <property type="molecule type" value="Genomic_DNA"/>
</dbReference>
<protein>
    <submittedName>
        <fullName evidence="3">Uncharacterized protein</fullName>
    </submittedName>
</protein>
<keyword evidence="2" id="KW-0472">Membrane</keyword>
<proteinExistence type="predicted"/>
<feature type="region of interest" description="Disordered" evidence="1">
    <location>
        <begin position="28"/>
        <end position="57"/>
    </location>
</feature>
<reference evidence="3 4" key="1">
    <citation type="submission" date="2019-03" db="EMBL/GenBank/DDBJ databases">
        <title>First draft genome of Liparis tanakae, snailfish: a comprehensive survey of snailfish specific genes.</title>
        <authorList>
            <person name="Kim W."/>
            <person name="Song I."/>
            <person name="Jeong J.-H."/>
            <person name="Kim D."/>
            <person name="Kim S."/>
            <person name="Ryu S."/>
            <person name="Song J.Y."/>
            <person name="Lee S.K."/>
        </authorList>
    </citation>
    <scope>NUCLEOTIDE SEQUENCE [LARGE SCALE GENOMIC DNA]</scope>
    <source>
        <tissue evidence="3">Muscle</tissue>
    </source>
</reference>
<organism evidence="3 4">
    <name type="scientific">Liparis tanakae</name>
    <name type="common">Tanaka's snailfish</name>
    <dbReference type="NCBI Taxonomy" id="230148"/>
    <lineage>
        <taxon>Eukaryota</taxon>
        <taxon>Metazoa</taxon>
        <taxon>Chordata</taxon>
        <taxon>Craniata</taxon>
        <taxon>Vertebrata</taxon>
        <taxon>Euteleostomi</taxon>
        <taxon>Actinopterygii</taxon>
        <taxon>Neopterygii</taxon>
        <taxon>Teleostei</taxon>
        <taxon>Neoteleostei</taxon>
        <taxon>Acanthomorphata</taxon>
        <taxon>Eupercaria</taxon>
        <taxon>Perciformes</taxon>
        <taxon>Cottioidei</taxon>
        <taxon>Cottales</taxon>
        <taxon>Liparidae</taxon>
        <taxon>Liparis</taxon>
    </lineage>
</organism>
<evidence type="ECO:0000256" key="2">
    <source>
        <dbReference type="SAM" id="Phobius"/>
    </source>
</evidence>
<name>A0A4Z2FUY5_9TELE</name>
<comment type="caution">
    <text evidence="3">The sequence shown here is derived from an EMBL/GenBank/DDBJ whole genome shotgun (WGS) entry which is preliminary data.</text>
</comment>